<organism evidence="1 2">
    <name type="scientific">Paraphaeosphaeria minitans</name>
    <dbReference type="NCBI Taxonomy" id="565426"/>
    <lineage>
        <taxon>Eukaryota</taxon>
        <taxon>Fungi</taxon>
        <taxon>Dikarya</taxon>
        <taxon>Ascomycota</taxon>
        <taxon>Pezizomycotina</taxon>
        <taxon>Dothideomycetes</taxon>
        <taxon>Pleosporomycetidae</taxon>
        <taxon>Pleosporales</taxon>
        <taxon>Massarineae</taxon>
        <taxon>Didymosphaeriaceae</taxon>
        <taxon>Paraphaeosphaeria</taxon>
    </lineage>
</organism>
<name>A0A9P6GAY6_9PLEO</name>
<sequence>MRGDAGLWIYPYLKKYLGMDHNNNNNNYVNKHANTVNIIKDYNNFKKYLKQLFRIANKDSIVKAKI</sequence>
<evidence type="ECO:0000313" key="2">
    <source>
        <dbReference type="Proteomes" id="UP000756921"/>
    </source>
</evidence>
<dbReference type="EMBL" id="WJXW01000011">
    <property type="protein sequence ID" value="KAF9731773.1"/>
    <property type="molecule type" value="Genomic_DNA"/>
</dbReference>
<keyword evidence="2" id="KW-1185">Reference proteome</keyword>
<accession>A0A9P6GAY6</accession>
<dbReference type="AlphaFoldDB" id="A0A9P6GAY6"/>
<evidence type="ECO:0000313" key="1">
    <source>
        <dbReference type="EMBL" id="KAF9731773.1"/>
    </source>
</evidence>
<reference evidence="1" key="1">
    <citation type="journal article" date="2020" name="Mol. Plant Microbe Interact.">
        <title>Genome Sequence of the Biocontrol Agent Coniothyrium minitans strain Conio (IMI 134523).</title>
        <authorList>
            <person name="Patel D."/>
            <person name="Shittu T.A."/>
            <person name="Baroncelli R."/>
            <person name="Muthumeenakshi S."/>
            <person name="Osborne T.H."/>
            <person name="Janganan T.K."/>
            <person name="Sreenivasaprasad S."/>
        </authorList>
    </citation>
    <scope>NUCLEOTIDE SEQUENCE</scope>
    <source>
        <strain evidence="1">Conio</strain>
    </source>
</reference>
<protein>
    <submittedName>
        <fullName evidence="1">Uncharacterized protein</fullName>
    </submittedName>
</protein>
<comment type="caution">
    <text evidence="1">The sequence shown here is derived from an EMBL/GenBank/DDBJ whole genome shotgun (WGS) entry which is preliminary data.</text>
</comment>
<dbReference type="Proteomes" id="UP000756921">
    <property type="component" value="Unassembled WGS sequence"/>
</dbReference>
<gene>
    <name evidence="1" type="ORF">PMIN01_09702</name>
</gene>
<proteinExistence type="predicted"/>